<dbReference type="EC" id="2.3.1.20" evidence="4"/>
<accession>A0A918AIM0</accession>
<comment type="caution">
    <text evidence="7">The sequence shown here is derived from an EMBL/GenBank/DDBJ whole genome shotgun (WGS) entry which is preliminary data.</text>
</comment>
<comment type="catalytic activity">
    <reaction evidence="6">
        <text>an acyl-CoA + a 1,2-diacyl-sn-glycerol = a triacyl-sn-glycerol + CoA</text>
        <dbReference type="Rhea" id="RHEA:10868"/>
        <dbReference type="ChEBI" id="CHEBI:17815"/>
        <dbReference type="ChEBI" id="CHEBI:57287"/>
        <dbReference type="ChEBI" id="CHEBI:58342"/>
        <dbReference type="ChEBI" id="CHEBI:64615"/>
        <dbReference type="EC" id="2.3.1.20"/>
    </reaction>
</comment>
<gene>
    <name evidence="7" type="ORF">GCM10010185_13060</name>
</gene>
<dbReference type="Gene3D" id="3.40.50.1820">
    <property type="entry name" value="alpha/beta hydrolase"/>
    <property type="match status" value="1"/>
</dbReference>
<reference evidence="7" key="2">
    <citation type="submission" date="2020-09" db="EMBL/GenBank/DDBJ databases">
        <authorList>
            <person name="Sun Q."/>
            <person name="Ohkuma M."/>
        </authorList>
    </citation>
    <scope>NUCLEOTIDE SEQUENCE</scope>
    <source>
        <strain evidence="7">JCM 3313</strain>
    </source>
</reference>
<evidence type="ECO:0000256" key="3">
    <source>
        <dbReference type="ARBA" id="ARBA00012820"/>
    </source>
</evidence>
<evidence type="ECO:0000256" key="5">
    <source>
        <dbReference type="ARBA" id="ARBA00032572"/>
    </source>
</evidence>
<dbReference type="EMBL" id="BMRG01000002">
    <property type="protein sequence ID" value="GGP42927.1"/>
    <property type="molecule type" value="Genomic_DNA"/>
</dbReference>
<evidence type="ECO:0000256" key="6">
    <source>
        <dbReference type="ARBA" id="ARBA00048109"/>
    </source>
</evidence>
<comment type="catalytic activity">
    <reaction evidence="1">
        <text>2 alpha,alpha'-trehalose 6-mycolate = alpha,alpha'-trehalose 6,6'-bismycolate + alpha,alpha-trehalose</text>
        <dbReference type="Rhea" id="RHEA:23472"/>
        <dbReference type="ChEBI" id="CHEBI:16551"/>
        <dbReference type="ChEBI" id="CHEBI:18195"/>
        <dbReference type="ChEBI" id="CHEBI:18234"/>
        <dbReference type="EC" id="2.3.1.122"/>
    </reaction>
</comment>
<dbReference type="EC" id="2.3.1.122" evidence="3"/>
<evidence type="ECO:0000313" key="7">
    <source>
        <dbReference type="EMBL" id="GGP42927.1"/>
    </source>
</evidence>
<name>A0A918AIM0_9PSEU</name>
<protein>
    <recommendedName>
        <fullName evidence="5">Acyl-CoA:diacylglycerol acyltransferase</fullName>
        <ecNumber evidence="3">2.3.1.122</ecNumber>
        <ecNumber evidence="4">2.3.1.20</ecNumber>
    </recommendedName>
</protein>
<evidence type="ECO:0000256" key="1">
    <source>
        <dbReference type="ARBA" id="ARBA00000697"/>
    </source>
</evidence>
<dbReference type="SUPFAM" id="SSF53474">
    <property type="entry name" value="alpha/beta-Hydrolases"/>
    <property type="match status" value="1"/>
</dbReference>
<proteinExistence type="inferred from homology"/>
<dbReference type="GO" id="GO:0050348">
    <property type="term" value="F:trehalose O-mycolyltransferase activity"/>
    <property type="evidence" value="ECO:0007669"/>
    <property type="project" value="UniProtKB-EC"/>
</dbReference>
<dbReference type="AlphaFoldDB" id="A0A918AIM0"/>
<sequence>MVSRRSVLGALGAAGLGATGIALGLHGNAPMSEALRYALGVAGPKPGGKRAVVKVDRVFSAARGREVDFLTMVPPGVPTRGLPMSILLHGLHGSARWAAVGGLPEVLVSAVGRGAVPPFGFVAVDGGDHYWHENVPGDDPMEMLLEEVPRWLAERGFGPVFACTGASMGGFGALVYARRRHQRREPLRAVAAMAPGLLTSWPEMAKRKAFADQAQWASLDPLRHVDELGPTPIGVWIGDRDRFIVGTRRFIAAARPAVASVIPGGHDDVFYRKVTPDVVRFLGRRVSTPRS</sequence>
<evidence type="ECO:0000256" key="2">
    <source>
        <dbReference type="ARBA" id="ARBA00005874"/>
    </source>
</evidence>
<dbReference type="PROSITE" id="PS51318">
    <property type="entry name" value="TAT"/>
    <property type="match status" value="1"/>
</dbReference>
<dbReference type="RefSeq" id="WP_189222140.1">
    <property type="nucleotide sequence ID" value="NZ_BMRG01000002.1"/>
</dbReference>
<evidence type="ECO:0000313" key="8">
    <source>
        <dbReference type="Proteomes" id="UP000639606"/>
    </source>
</evidence>
<keyword evidence="8" id="KW-1185">Reference proteome</keyword>
<dbReference type="InterPro" id="IPR006311">
    <property type="entry name" value="TAT_signal"/>
</dbReference>
<evidence type="ECO:0000256" key="4">
    <source>
        <dbReference type="ARBA" id="ARBA00013244"/>
    </source>
</evidence>
<dbReference type="GO" id="GO:0004144">
    <property type="term" value="F:diacylglycerol O-acyltransferase activity"/>
    <property type="evidence" value="ECO:0007669"/>
    <property type="project" value="UniProtKB-EC"/>
</dbReference>
<organism evidence="7 8">
    <name type="scientific">Saccharothrix coeruleofusca</name>
    <dbReference type="NCBI Taxonomy" id="33919"/>
    <lineage>
        <taxon>Bacteria</taxon>
        <taxon>Bacillati</taxon>
        <taxon>Actinomycetota</taxon>
        <taxon>Actinomycetes</taxon>
        <taxon>Pseudonocardiales</taxon>
        <taxon>Pseudonocardiaceae</taxon>
        <taxon>Saccharothrix</taxon>
    </lineage>
</organism>
<dbReference type="Proteomes" id="UP000639606">
    <property type="component" value="Unassembled WGS sequence"/>
</dbReference>
<comment type="similarity">
    <text evidence="2">Belongs to the mycobacterial A85 antigen family.</text>
</comment>
<dbReference type="Pfam" id="PF00756">
    <property type="entry name" value="Esterase"/>
    <property type="match status" value="1"/>
</dbReference>
<dbReference type="InterPro" id="IPR000801">
    <property type="entry name" value="Esterase-like"/>
</dbReference>
<reference evidence="7" key="1">
    <citation type="journal article" date="2014" name="Int. J. Syst. Evol. Microbiol.">
        <title>Complete genome sequence of Corynebacterium casei LMG S-19264T (=DSM 44701T), isolated from a smear-ripened cheese.</title>
        <authorList>
            <consortium name="US DOE Joint Genome Institute (JGI-PGF)"/>
            <person name="Walter F."/>
            <person name="Albersmeier A."/>
            <person name="Kalinowski J."/>
            <person name="Ruckert C."/>
        </authorList>
    </citation>
    <scope>NUCLEOTIDE SEQUENCE</scope>
    <source>
        <strain evidence="7">JCM 3313</strain>
    </source>
</reference>
<dbReference type="InterPro" id="IPR029058">
    <property type="entry name" value="AB_hydrolase_fold"/>
</dbReference>